<organism evidence="2 3">
    <name type="scientific">Aphanomyces euteiches</name>
    <dbReference type="NCBI Taxonomy" id="100861"/>
    <lineage>
        <taxon>Eukaryota</taxon>
        <taxon>Sar</taxon>
        <taxon>Stramenopiles</taxon>
        <taxon>Oomycota</taxon>
        <taxon>Saprolegniomycetes</taxon>
        <taxon>Saprolegniales</taxon>
        <taxon>Verrucalvaceae</taxon>
        <taxon>Aphanomyces</taxon>
    </lineage>
</organism>
<sequence length="149" mass="15914">MFQYASDQSASSDAPPPATLRTDTFIAIELNQYDSSIDNIWSDSDGPQSHGELSAPPPSDANGNIWAIQSAQPSWRNIFASGSAVNQDQSWPSEPSSQSAVNNVWSQEHSASGATAGGFMAKPPISNLNVINEDTILREKIPPPSRLCA</sequence>
<feature type="region of interest" description="Disordered" evidence="1">
    <location>
        <begin position="82"/>
        <end position="104"/>
    </location>
</feature>
<evidence type="ECO:0000313" key="2">
    <source>
        <dbReference type="EMBL" id="KAF0726449.1"/>
    </source>
</evidence>
<proteinExistence type="predicted"/>
<comment type="caution">
    <text evidence="2">The sequence shown here is derived from an EMBL/GenBank/DDBJ whole genome shotgun (WGS) entry which is preliminary data.</text>
</comment>
<feature type="compositionally biased region" description="Polar residues" evidence="1">
    <location>
        <begin position="83"/>
        <end position="104"/>
    </location>
</feature>
<reference evidence="2 3" key="1">
    <citation type="submission" date="2019-07" db="EMBL/GenBank/DDBJ databases">
        <title>Genomics analysis of Aphanomyces spp. identifies a new class of oomycete effector associated with host adaptation.</title>
        <authorList>
            <person name="Gaulin E."/>
        </authorList>
    </citation>
    <scope>NUCLEOTIDE SEQUENCE [LARGE SCALE GENOMIC DNA]</scope>
    <source>
        <strain evidence="2 3">ATCC 201684</strain>
    </source>
</reference>
<evidence type="ECO:0000313" key="3">
    <source>
        <dbReference type="Proteomes" id="UP000481153"/>
    </source>
</evidence>
<evidence type="ECO:0000256" key="1">
    <source>
        <dbReference type="SAM" id="MobiDB-lite"/>
    </source>
</evidence>
<keyword evidence="3" id="KW-1185">Reference proteome</keyword>
<dbReference type="Proteomes" id="UP000481153">
    <property type="component" value="Unassembled WGS sequence"/>
</dbReference>
<dbReference type="EMBL" id="VJMJ01000216">
    <property type="protein sequence ID" value="KAF0726449.1"/>
    <property type="molecule type" value="Genomic_DNA"/>
</dbReference>
<dbReference type="AlphaFoldDB" id="A0A6G0WH09"/>
<name>A0A6G0WH09_9STRA</name>
<accession>A0A6G0WH09</accession>
<protein>
    <submittedName>
        <fullName evidence="2">Uncharacterized protein</fullName>
    </submittedName>
</protein>
<dbReference type="VEuPathDB" id="FungiDB:AeMF1_019084"/>
<gene>
    <name evidence="2" type="ORF">Ae201684_015337</name>
</gene>
<feature type="region of interest" description="Disordered" evidence="1">
    <location>
        <begin position="1"/>
        <end position="20"/>
    </location>
</feature>
<feature type="region of interest" description="Disordered" evidence="1">
    <location>
        <begin position="37"/>
        <end position="63"/>
    </location>
</feature>
<feature type="compositionally biased region" description="Low complexity" evidence="1">
    <location>
        <begin position="1"/>
        <end position="13"/>
    </location>
</feature>